<protein>
    <submittedName>
        <fullName evidence="2">D-(-)-3-hydroxybutyrate oligomer hydrolase</fullName>
    </submittedName>
</protein>
<accession>A0A3D8H5G3</accession>
<evidence type="ECO:0000256" key="1">
    <source>
        <dbReference type="ARBA" id="ARBA00022801"/>
    </source>
</evidence>
<comment type="caution">
    <text evidence="2">The sequence shown here is derived from an EMBL/GenBank/DDBJ whole genome shotgun (WGS) entry which is preliminary data.</text>
</comment>
<reference evidence="2 3" key="1">
    <citation type="submission" date="2018-08" db="EMBL/GenBank/DDBJ databases">
        <title>Genome sequence of Marinobacter flavimaris KCTC 12185.</title>
        <authorList>
            <person name="Chun J."/>
            <person name="Kim B.-Y."/>
            <person name="Choi S.-B."/>
            <person name="Kwak M.-J."/>
        </authorList>
    </citation>
    <scope>NUCLEOTIDE SEQUENCE [LARGE SCALE GENOMIC DNA]</scope>
    <source>
        <strain evidence="2 3">KCTC 12185</strain>
    </source>
</reference>
<proteinExistence type="predicted"/>
<evidence type="ECO:0000313" key="3">
    <source>
        <dbReference type="Proteomes" id="UP000256431"/>
    </source>
</evidence>
<dbReference type="GO" id="GO:0047989">
    <property type="term" value="F:hydroxybutyrate-dimer hydrolase activity"/>
    <property type="evidence" value="ECO:0007669"/>
    <property type="project" value="InterPro"/>
</dbReference>
<sequence length="725" mass="76349">MRMAFPGPGLRPGLFVYNNKQGTIMKRIMLCALIGATGLTLSACKDNPPFNEIPDFIQGDISQTSYDGITDDLLTAGLGASGLASAPGPAFADPLNPTAAELRRLAIYNNYRALVDTAPGGGYGTFFGPQVSASGEGLIAGDEFIAYMSVPGTDMPVTVMAQVPDSFDPDRPCMVTAPSSGSRGIYGAIGTAGEWGLKKGCAVVYTDKGTGTGSHNLATNTAQRIDGTLTSDVEPVQFRADLTDGQRADFDSAWPDRFAWKHAHSRANPEADWGQHVLQSIEFGFYVLNEKFGRELGNGETLLTIKPKNTVVIASSVSNGGGSSVRAAEQDTKGLIDGVAVSEPNVNPQVDRSFTIRQGEGPEITEHSRSLLDYTTALAVYQGCANQAPAIRDDAPLNATFNPPAIGENICNSLANKGLVSGATLDDRATDALRILNEDFGIQPEQNLLAPVHFGLAVAQSISMTYANAYGRAGVEDRVCDLSLAAVDGAGAVAPIAPGVEAALFSVSNGIPPSAGVNIVYDGADGQPTNLPASASPSTNQLDYGLDALLCLRSLAQGSDPVSGADLQGSDAELATAIAEGIAEVRASGDLQGKPTVFVTGRADAILPINHTSRPYFGLNQRVEGKKSNLRYYEILNAHHLDVLNGFPGVADRYVPLHHYYFQALDLVWANLTEKQALPPSQVVRTVPRGAITTPLAEVNLPAINPAPDAGDRIVFTDNQVRIPE</sequence>
<dbReference type="Pfam" id="PF10605">
    <property type="entry name" value="3HBOH"/>
    <property type="match status" value="1"/>
</dbReference>
<dbReference type="GO" id="GO:0005615">
    <property type="term" value="C:extracellular space"/>
    <property type="evidence" value="ECO:0007669"/>
    <property type="project" value="InterPro"/>
</dbReference>
<keyword evidence="3" id="KW-1185">Reference proteome</keyword>
<dbReference type="AlphaFoldDB" id="A0A3D8H5G3"/>
<dbReference type="Proteomes" id="UP000256431">
    <property type="component" value="Unassembled WGS sequence"/>
</dbReference>
<keyword evidence="1 2" id="KW-0378">Hydrolase</keyword>
<dbReference type="InterPro" id="IPR016582">
    <property type="entry name" value="OHBut_olig_hydro_put"/>
</dbReference>
<dbReference type="EMBL" id="QRDH01000003">
    <property type="protein sequence ID" value="RDU41546.1"/>
    <property type="molecule type" value="Genomic_DNA"/>
</dbReference>
<name>A0A3D8H5G3_9GAMM</name>
<dbReference type="GO" id="GO:0019605">
    <property type="term" value="P:butyrate metabolic process"/>
    <property type="evidence" value="ECO:0007669"/>
    <property type="project" value="InterPro"/>
</dbReference>
<dbReference type="PIRSF" id="PIRSF011409">
    <property type="entry name" value="HObutyrate_olig_hydrol"/>
    <property type="match status" value="1"/>
</dbReference>
<evidence type="ECO:0000313" key="2">
    <source>
        <dbReference type="EMBL" id="RDU41546.1"/>
    </source>
</evidence>
<organism evidence="2 3">
    <name type="scientific">Marinobacter flavimaris</name>
    <dbReference type="NCBI Taxonomy" id="262076"/>
    <lineage>
        <taxon>Bacteria</taxon>
        <taxon>Pseudomonadati</taxon>
        <taxon>Pseudomonadota</taxon>
        <taxon>Gammaproteobacteria</taxon>
        <taxon>Pseudomonadales</taxon>
        <taxon>Marinobacteraceae</taxon>
        <taxon>Marinobacter</taxon>
    </lineage>
</organism>
<gene>
    <name evidence="2" type="ORF">DXI23_09160</name>
</gene>